<dbReference type="PROSITE" id="PS51257">
    <property type="entry name" value="PROKAR_LIPOPROTEIN"/>
    <property type="match status" value="1"/>
</dbReference>
<gene>
    <name evidence="1" type="ORF">B4099_0607</name>
</gene>
<evidence type="ECO:0000313" key="1">
    <source>
        <dbReference type="EMBL" id="KYC71906.1"/>
    </source>
</evidence>
<dbReference type="PATRIC" id="fig|1398.25.peg.1608"/>
<protein>
    <submittedName>
        <fullName evidence="1">Uncharacterized protein</fullName>
    </submittedName>
</protein>
<sequence length="52" mass="5784">MAKNSPKFRVFFQAHRFSVQTGITAYATAPGISSCRHRAMQKAEANQKLAKT</sequence>
<dbReference type="Proteomes" id="UP000075304">
    <property type="component" value="Unassembled WGS sequence"/>
</dbReference>
<comment type="caution">
    <text evidence="1">The sequence shown here is derived from an EMBL/GenBank/DDBJ whole genome shotgun (WGS) entry which is preliminary data.</text>
</comment>
<reference evidence="1 2" key="1">
    <citation type="submission" date="2016-01" db="EMBL/GenBank/DDBJ databases">
        <title>Genome Sequences of Twelve Sporeforming Bacillus Species Isolated from Foods.</title>
        <authorList>
            <person name="Berendsen E.M."/>
            <person name="Wells-Bennik M.H."/>
            <person name="Krawcyk A.O."/>
            <person name="De Jong A."/>
            <person name="Holsappel S."/>
            <person name="Eijlander R.T."/>
            <person name="Kuipers O.P."/>
        </authorList>
    </citation>
    <scope>NUCLEOTIDE SEQUENCE [LARGE SCALE GENOMIC DNA]</scope>
    <source>
        <strain evidence="1 2">B4099</strain>
    </source>
</reference>
<dbReference type="EMBL" id="LQYI01000022">
    <property type="protein sequence ID" value="KYC71906.1"/>
    <property type="molecule type" value="Genomic_DNA"/>
</dbReference>
<organism evidence="1 2">
    <name type="scientific">Heyndrickxia coagulans</name>
    <name type="common">Weizmannia coagulans</name>
    <dbReference type="NCBI Taxonomy" id="1398"/>
    <lineage>
        <taxon>Bacteria</taxon>
        <taxon>Bacillati</taxon>
        <taxon>Bacillota</taxon>
        <taxon>Bacilli</taxon>
        <taxon>Bacillales</taxon>
        <taxon>Bacillaceae</taxon>
        <taxon>Heyndrickxia</taxon>
    </lineage>
</organism>
<dbReference type="AlphaFoldDB" id="A0A150KHY8"/>
<proteinExistence type="predicted"/>
<name>A0A150KHY8_HEYCO</name>
<accession>A0A150KHY8</accession>
<evidence type="ECO:0000313" key="2">
    <source>
        <dbReference type="Proteomes" id="UP000075304"/>
    </source>
</evidence>